<dbReference type="RefSeq" id="WP_095089089.1">
    <property type="nucleotide sequence ID" value="NZ_BMDM01000001.1"/>
</dbReference>
<reference evidence="2 3" key="1">
    <citation type="submission" date="2017-06" db="EMBL/GenBank/DDBJ databases">
        <authorList>
            <consortium name="Pathogen Informatics"/>
        </authorList>
    </citation>
    <scope>NUCLEOTIDE SEQUENCE [LARGE SCALE GENOMIC DNA]</scope>
    <source>
        <strain evidence="2 3">NCTC13839</strain>
    </source>
</reference>
<dbReference type="PANTHER" id="PTHR43792:SF13">
    <property type="entry name" value="ACETYLTRANSFERASE"/>
    <property type="match status" value="1"/>
</dbReference>
<dbReference type="AlphaFoldDB" id="A0A239ZVK8"/>
<evidence type="ECO:0000259" key="1">
    <source>
        <dbReference type="Pfam" id="PF13302"/>
    </source>
</evidence>
<dbReference type="InterPro" id="IPR051531">
    <property type="entry name" value="N-acetyltransferase"/>
</dbReference>
<dbReference type="SUPFAM" id="SSF55729">
    <property type="entry name" value="Acyl-CoA N-acyltransferases (Nat)"/>
    <property type="match status" value="1"/>
</dbReference>
<dbReference type="EMBL" id="LT906462">
    <property type="protein sequence ID" value="SNV75115.1"/>
    <property type="molecule type" value="Genomic_DNA"/>
</dbReference>
<feature type="domain" description="N-acetyltransferase" evidence="1">
    <location>
        <begin position="7"/>
        <end position="150"/>
    </location>
</feature>
<accession>A0A239ZVK8</accession>
<dbReference type="GO" id="GO:0016747">
    <property type="term" value="F:acyltransferase activity, transferring groups other than amino-acyl groups"/>
    <property type="evidence" value="ECO:0007669"/>
    <property type="project" value="InterPro"/>
</dbReference>
<dbReference type="InterPro" id="IPR016181">
    <property type="entry name" value="Acyl_CoA_acyltransferase"/>
</dbReference>
<keyword evidence="2" id="KW-0808">Transferase</keyword>
<evidence type="ECO:0000313" key="2">
    <source>
        <dbReference type="EMBL" id="SNV75115.1"/>
    </source>
</evidence>
<gene>
    <name evidence="2" type="ORF">SAMEA4384403_01980</name>
</gene>
<dbReference type="OrthoDB" id="9798081at2"/>
<dbReference type="Gene3D" id="3.40.630.30">
    <property type="match status" value="1"/>
</dbReference>
<protein>
    <submittedName>
        <fullName evidence="2">Acetyltransferase</fullName>
    </submittedName>
</protein>
<keyword evidence="3" id="KW-1185">Reference proteome</keyword>
<sequence length="169" mass="19876">MILETNRLKLVPPAFTYVDTLFEIHHNPSNQKFNPKGPVESLEEFKASYLTEWIEHYKKYGFGYYVVILKEDYEPIGVCGLRYKDIKGETYLNIYYRIDSQKTKNGYVFEASTKVIEHVQELTNHQYKIVALTQEENIPSIKTAESLGLKRDSTFDNYQEQGNVYYFSE</sequence>
<dbReference type="InterPro" id="IPR000182">
    <property type="entry name" value="GNAT_dom"/>
</dbReference>
<proteinExistence type="predicted"/>
<dbReference type="Proteomes" id="UP000242084">
    <property type="component" value="Chromosome 1"/>
</dbReference>
<organism evidence="2 3">
    <name type="scientific">Mammaliicoccus stepanovicii</name>
    <dbReference type="NCBI Taxonomy" id="643214"/>
    <lineage>
        <taxon>Bacteria</taxon>
        <taxon>Bacillati</taxon>
        <taxon>Bacillota</taxon>
        <taxon>Bacilli</taxon>
        <taxon>Bacillales</taxon>
        <taxon>Staphylococcaceae</taxon>
        <taxon>Mammaliicoccus</taxon>
    </lineage>
</organism>
<dbReference type="PANTHER" id="PTHR43792">
    <property type="entry name" value="GNAT FAMILY, PUTATIVE (AFU_ORTHOLOGUE AFUA_3G00765)-RELATED-RELATED"/>
    <property type="match status" value="1"/>
</dbReference>
<evidence type="ECO:0000313" key="3">
    <source>
        <dbReference type="Proteomes" id="UP000242084"/>
    </source>
</evidence>
<dbReference type="Pfam" id="PF13302">
    <property type="entry name" value="Acetyltransf_3"/>
    <property type="match status" value="1"/>
</dbReference>
<name>A0A239ZVK8_9STAP</name>
<dbReference type="KEGG" id="sste:SAMEA4384403_1980"/>